<organism evidence="2 3">
    <name type="scientific">Lacrimispora celerecrescens</name>
    <dbReference type="NCBI Taxonomy" id="29354"/>
    <lineage>
        <taxon>Bacteria</taxon>
        <taxon>Bacillati</taxon>
        <taxon>Bacillota</taxon>
        <taxon>Clostridia</taxon>
        <taxon>Lachnospirales</taxon>
        <taxon>Lachnospiraceae</taxon>
        <taxon>Lacrimispora</taxon>
    </lineage>
</organism>
<dbReference type="RefSeq" id="WP_038283291.1">
    <property type="nucleotide sequence ID" value="NZ_JPME01000022.1"/>
</dbReference>
<dbReference type="Pfam" id="PF16924">
    <property type="entry name" value="DpaA_N"/>
    <property type="match status" value="1"/>
</dbReference>
<comment type="caution">
    <text evidence="2">The sequence shown here is derived from an EMBL/GenBank/DDBJ whole genome shotgun (WGS) entry which is preliminary data.</text>
</comment>
<dbReference type="Proteomes" id="UP000028525">
    <property type="component" value="Unassembled WGS sequence"/>
</dbReference>
<feature type="domain" description="Dipicolinate synthase subunit A N-terminal" evidence="1">
    <location>
        <begin position="4"/>
        <end position="111"/>
    </location>
</feature>
<accession>A0A084JJ24</accession>
<name>A0A084JJ24_9FIRM</name>
<dbReference type="Gene3D" id="3.40.50.720">
    <property type="entry name" value="NAD(P)-binding Rossmann-like Domain"/>
    <property type="match status" value="1"/>
</dbReference>
<dbReference type="SUPFAM" id="SSF51735">
    <property type="entry name" value="NAD(P)-binding Rossmann-fold domains"/>
    <property type="match status" value="1"/>
</dbReference>
<evidence type="ECO:0000259" key="1">
    <source>
        <dbReference type="Pfam" id="PF16924"/>
    </source>
</evidence>
<dbReference type="EMBL" id="JPME01000022">
    <property type="protein sequence ID" value="KEZ88958.1"/>
    <property type="molecule type" value="Genomic_DNA"/>
</dbReference>
<dbReference type="InterPro" id="IPR031629">
    <property type="entry name" value="DpaA_N"/>
</dbReference>
<protein>
    <submittedName>
        <fullName evidence="2">Dipicolinate synthase</fullName>
    </submittedName>
</protein>
<evidence type="ECO:0000313" key="3">
    <source>
        <dbReference type="Proteomes" id="UP000028525"/>
    </source>
</evidence>
<dbReference type="OrthoDB" id="8840764at2"/>
<dbReference type="InterPro" id="IPR036291">
    <property type="entry name" value="NAD(P)-bd_dom_sf"/>
</dbReference>
<gene>
    <name evidence="2" type="ORF">IO98_17550</name>
</gene>
<evidence type="ECO:0000313" key="2">
    <source>
        <dbReference type="EMBL" id="KEZ88958.1"/>
    </source>
</evidence>
<proteinExistence type="predicted"/>
<sequence>MYNFLLLGGDSRQLYLNQILTKNGFQTTLHHSSEDSSFSMEEAIKNSNVIICPIPFTRDKINLFSDNDMTDLGIGNLLNLLTSDHILFGGSIPAYVKEYSKENGIACFDYMDMEDITVKNTIATAEGAIAEAIRLSPGCLHKSKCLVTGFGRCSKTLALKLKGLDAEVTIAGRKEIQLVQAASMGFHARALCDLSPVIGDYEFIFNTIPALIIEKDLIRSMNPDVTIIDIASAPGGVDFGFCRQQNIRAKLCPGLPGIYAPQSSAEILYEAIVKSLS</sequence>
<dbReference type="AlphaFoldDB" id="A0A084JJ24"/>
<reference evidence="2 3" key="1">
    <citation type="submission" date="2014-07" db="EMBL/GenBank/DDBJ databases">
        <title>Draft genome of Clostridium celerecrescens 152B isolated from sediments associated with methane hydrate from Krishna Godavari basin.</title>
        <authorList>
            <person name="Honkalas V.S."/>
            <person name="Dabir A.P."/>
            <person name="Arora P."/>
            <person name="Dhakephalkar P.K."/>
        </authorList>
    </citation>
    <scope>NUCLEOTIDE SEQUENCE [LARGE SCALE GENOMIC DNA]</scope>
    <source>
        <strain evidence="2 3">152B</strain>
    </source>
</reference>
<keyword evidence="3" id="KW-1185">Reference proteome</keyword>
<dbReference type="NCBIfam" id="NF006162">
    <property type="entry name" value="PRK08306.1"/>
    <property type="match status" value="1"/>
</dbReference>
<dbReference type="STRING" id="29354.IO98_17550"/>